<dbReference type="PANTHER" id="PTHR33050">
    <property type="entry name" value="REVERSE TRANSCRIPTASE DOMAIN-CONTAINING PROTEIN"/>
    <property type="match status" value="1"/>
</dbReference>
<keyword evidence="3" id="KW-1185">Reference proteome</keyword>
<dbReference type="EMBL" id="LSRX01000657">
    <property type="protein sequence ID" value="OLP91601.1"/>
    <property type="molecule type" value="Genomic_DNA"/>
</dbReference>
<dbReference type="Gene3D" id="3.30.70.270">
    <property type="match status" value="1"/>
</dbReference>
<dbReference type="InterPro" id="IPR052055">
    <property type="entry name" value="Hepadnavirus_pol/RT"/>
</dbReference>
<evidence type="ECO:0000256" key="1">
    <source>
        <dbReference type="SAM" id="MobiDB-lite"/>
    </source>
</evidence>
<proteinExistence type="predicted"/>
<protein>
    <recommendedName>
        <fullName evidence="4">Reverse transcriptase domain-containing protein</fullName>
    </recommendedName>
</protein>
<dbReference type="Proteomes" id="UP000186817">
    <property type="component" value="Unassembled WGS sequence"/>
</dbReference>
<dbReference type="PANTHER" id="PTHR33050:SF7">
    <property type="entry name" value="RIBONUCLEASE H"/>
    <property type="match status" value="1"/>
</dbReference>
<evidence type="ECO:0000313" key="2">
    <source>
        <dbReference type="EMBL" id="OLP91601.1"/>
    </source>
</evidence>
<accession>A0A1Q9D8X7</accession>
<dbReference type="Gene3D" id="3.10.10.10">
    <property type="entry name" value="HIV Type 1 Reverse Transcriptase, subunit A, domain 1"/>
    <property type="match status" value="1"/>
</dbReference>
<dbReference type="SUPFAM" id="SSF56672">
    <property type="entry name" value="DNA/RNA polymerases"/>
    <property type="match status" value="1"/>
</dbReference>
<dbReference type="AlphaFoldDB" id="A0A1Q9D8X7"/>
<gene>
    <name evidence="2" type="ORF">AK812_SmicGene26661</name>
</gene>
<organism evidence="2 3">
    <name type="scientific">Symbiodinium microadriaticum</name>
    <name type="common">Dinoflagellate</name>
    <name type="synonym">Zooxanthella microadriatica</name>
    <dbReference type="NCBI Taxonomy" id="2951"/>
    <lineage>
        <taxon>Eukaryota</taxon>
        <taxon>Sar</taxon>
        <taxon>Alveolata</taxon>
        <taxon>Dinophyceae</taxon>
        <taxon>Suessiales</taxon>
        <taxon>Symbiodiniaceae</taxon>
        <taxon>Symbiodinium</taxon>
    </lineage>
</organism>
<dbReference type="InterPro" id="IPR043502">
    <property type="entry name" value="DNA/RNA_pol_sf"/>
</dbReference>
<sequence>MLRAIADGSFKPDASRANYFPKDSLPLAGDYAPMHTVAPATKVEVIEDSDEEPCEEAPEAIGRGVPPFWRRGEVPESGVLACYQFKRLVNVQNPNVSSGWTVLEGLGLTSIGKAAYSITSPGEPVTEAVFREWLTENAAGLTLGDQSCVKRLVFEAQTLVVADLRDQVTGSQSSTPRKVPEAERDRRLNDLKVALPGLTLDGVNLPSNTLLDSCCQQERDNILKYIPPEKATSRTHELTYPKPTHQALQVEAAKIVLKSDNDEVEYQPVNALQTMEAFRRRGLAMVFAQMVSYASYDRYLSRLFNHLSRDPPPGLNRIGVTQLVNADKHVFALMVEWGIKPRRDPSGSYPLDAALHRALESYEVSVLLMHQTPGKGNPKGNLRKRHTKSTGQEPPAKVTKGNKGNGKGRKGSPPLPKELLDLKGHAVTNDGKSICFAFNLKECKRTGELSEKHQSANPIELQAQKLLSLDRLTVEARYVPLARRSLRPCEVEPLPRSLQVRFPVVLEFFAGTARETAYPPALADAIAKCFARAVQRLPEAEPTVSAIRAVSGQQPKAHTFPPLVPEHKAVHVMQGPAQVADLPPLRARLAAPWHDSRFLPDRVVPKDSQLLRADNRGDDQLELAWGEAWSPEEFMQKAVEAGHPKTFDTILPSALEHSIAFNAESNPAEVASLRAAWFAKWTNKATELSAEEDEVKKSLPDYARNIVLPKRILLWREILKDLEYPDMDVVDEMLGGVKLTDQTPCTNVFPAAFKPAKHTVADLEANAVSAQRRILESIKSQGHLDKHLEEKVDEEVELGWLSEPVDPADVPCTASISRRFAIEQGDKIRLIDDLSDSGVNGSVQTTESPKPQSLDIVAAMVLECLRKLNKSQVLGKTYDLKSAYRQMFISPNSLDKAYIAYFSEREGRVVIRKMLALPFGATRAVFSYLRVAHSIWYIGCKALKLIWSHFFDDFICLSAEQESRSVDLAVMTLFRLLGWKVSEAKDKPFSTEVGALGVLINFEKFLAGEVFLNNTDKRVKEVSSSLRKAVDDASLTQKDLSRLRGRMLFAGGQLFGRAGRLCISVLKSDDQKKNADLDETAKAAMLQFADLLEAKLPRVVRTCALEPYYIFTDASYSPVGEGRAGRLALKLPALSDNSGAEAVCNKLYTSKAPLNLFVRKLCMWSALSGISLECSHIAGEKNDDADFLSRWDGDASTLPSRLRTEDRFVIDLPAFWNVAFSVSLFPPQAKLLWKLPAAYTLGPTSTKPSKQP</sequence>
<feature type="region of interest" description="Disordered" evidence="1">
    <location>
        <begin position="371"/>
        <end position="415"/>
    </location>
</feature>
<dbReference type="InterPro" id="IPR043128">
    <property type="entry name" value="Rev_trsase/Diguanyl_cyclase"/>
</dbReference>
<name>A0A1Q9D8X7_SYMMI</name>
<comment type="caution">
    <text evidence="2">The sequence shown here is derived from an EMBL/GenBank/DDBJ whole genome shotgun (WGS) entry which is preliminary data.</text>
</comment>
<evidence type="ECO:0008006" key="4">
    <source>
        <dbReference type="Google" id="ProtNLM"/>
    </source>
</evidence>
<dbReference type="OrthoDB" id="412157at2759"/>
<evidence type="ECO:0000313" key="3">
    <source>
        <dbReference type="Proteomes" id="UP000186817"/>
    </source>
</evidence>
<reference evidence="2 3" key="1">
    <citation type="submission" date="2016-02" db="EMBL/GenBank/DDBJ databases">
        <title>Genome analysis of coral dinoflagellate symbionts highlights evolutionary adaptations to a symbiotic lifestyle.</title>
        <authorList>
            <person name="Aranda M."/>
            <person name="Li Y."/>
            <person name="Liew Y.J."/>
            <person name="Baumgarten S."/>
            <person name="Simakov O."/>
            <person name="Wilson M."/>
            <person name="Piel J."/>
            <person name="Ashoor H."/>
            <person name="Bougouffa S."/>
            <person name="Bajic V.B."/>
            <person name="Ryu T."/>
            <person name="Ravasi T."/>
            <person name="Bayer T."/>
            <person name="Micklem G."/>
            <person name="Kim H."/>
            <person name="Bhak J."/>
            <person name="Lajeunesse T.C."/>
            <person name="Voolstra C.R."/>
        </authorList>
    </citation>
    <scope>NUCLEOTIDE SEQUENCE [LARGE SCALE GENOMIC DNA]</scope>
    <source>
        <strain evidence="2 3">CCMP2467</strain>
    </source>
</reference>